<keyword evidence="4" id="KW-1015">Disulfide bond</keyword>
<keyword evidence="7" id="KW-1185">Reference proteome</keyword>
<proteinExistence type="predicted"/>
<sequence length="161" mass="17829">MGLPQIKSTEITISISHLRIISDFLKLFLYIDCVFGSWAVTCQCEHAKCPPLEEEACPKGITQDICGCCKVCAGDVGEECGGPWGIFGTCGEGLECHQDTCPTDVDDAECYLYYLTDPGKCIEARRRTILDFLGGADIRGGSEMKERRRLKVLRQLNVIKK</sequence>
<dbReference type="PROSITE" id="PS51323">
    <property type="entry name" value="IGFBP_N_2"/>
    <property type="match status" value="1"/>
</dbReference>
<dbReference type="GO" id="GO:0001558">
    <property type="term" value="P:regulation of cell growth"/>
    <property type="evidence" value="ECO:0007669"/>
    <property type="project" value="InterPro"/>
</dbReference>
<reference evidence="6 7" key="1">
    <citation type="submission" date="2024-05" db="EMBL/GenBank/DDBJ databases">
        <authorList>
            <person name="Wallberg A."/>
        </authorList>
    </citation>
    <scope>NUCLEOTIDE SEQUENCE [LARGE SCALE GENOMIC DNA]</scope>
</reference>
<dbReference type="EMBL" id="CAXKWB010014003">
    <property type="protein sequence ID" value="CAL4109414.1"/>
    <property type="molecule type" value="Genomic_DNA"/>
</dbReference>
<dbReference type="InterPro" id="IPR000867">
    <property type="entry name" value="IGFBP-like"/>
</dbReference>
<dbReference type="AlphaFoldDB" id="A0AAV2R3C0"/>
<keyword evidence="2" id="KW-0964">Secreted</keyword>
<feature type="domain" description="IGFBP N-terminal" evidence="5">
    <location>
        <begin position="33"/>
        <end position="111"/>
    </location>
</feature>
<dbReference type="Gene3D" id="4.10.40.20">
    <property type="match status" value="1"/>
</dbReference>
<dbReference type="PANTHER" id="PTHR14186">
    <property type="entry name" value="INSULIN-LIKE GROWTH FACTOR BINDING PROTEIN-RELATED"/>
    <property type="match status" value="1"/>
</dbReference>
<dbReference type="Pfam" id="PF00219">
    <property type="entry name" value="IGFBP"/>
    <property type="match status" value="1"/>
</dbReference>
<name>A0AAV2R3C0_MEGNR</name>
<evidence type="ECO:0000313" key="7">
    <source>
        <dbReference type="Proteomes" id="UP001497623"/>
    </source>
</evidence>
<dbReference type="GO" id="GO:0009966">
    <property type="term" value="P:regulation of signal transduction"/>
    <property type="evidence" value="ECO:0007669"/>
    <property type="project" value="TreeGrafter"/>
</dbReference>
<organism evidence="6 7">
    <name type="scientific">Meganyctiphanes norvegica</name>
    <name type="common">Northern krill</name>
    <name type="synonym">Thysanopoda norvegica</name>
    <dbReference type="NCBI Taxonomy" id="48144"/>
    <lineage>
        <taxon>Eukaryota</taxon>
        <taxon>Metazoa</taxon>
        <taxon>Ecdysozoa</taxon>
        <taxon>Arthropoda</taxon>
        <taxon>Crustacea</taxon>
        <taxon>Multicrustacea</taxon>
        <taxon>Malacostraca</taxon>
        <taxon>Eumalacostraca</taxon>
        <taxon>Eucarida</taxon>
        <taxon>Euphausiacea</taxon>
        <taxon>Euphausiidae</taxon>
        <taxon>Meganyctiphanes</taxon>
    </lineage>
</organism>
<dbReference type="PANTHER" id="PTHR14186:SF20">
    <property type="entry name" value="CYSTEINE-RICH MOTOR NEURON 1 PROTEIN-LIKE"/>
    <property type="match status" value="1"/>
</dbReference>
<dbReference type="GO" id="GO:0005520">
    <property type="term" value="F:insulin-like growth factor binding"/>
    <property type="evidence" value="ECO:0007669"/>
    <property type="project" value="InterPro"/>
</dbReference>
<evidence type="ECO:0000259" key="5">
    <source>
        <dbReference type="PROSITE" id="PS51323"/>
    </source>
</evidence>
<dbReference type="GO" id="GO:0005576">
    <property type="term" value="C:extracellular region"/>
    <property type="evidence" value="ECO:0007669"/>
    <property type="project" value="UniProtKB-SubCell"/>
</dbReference>
<evidence type="ECO:0000256" key="2">
    <source>
        <dbReference type="ARBA" id="ARBA00022525"/>
    </source>
</evidence>
<dbReference type="SUPFAM" id="SSF57184">
    <property type="entry name" value="Growth factor receptor domain"/>
    <property type="match status" value="1"/>
</dbReference>
<comment type="caution">
    <text evidence="6">The sequence shown here is derived from an EMBL/GenBank/DDBJ whole genome shotgun (WGS) entry which is preliminary data.</text>
</comment>
<evidence type="ECO:0000256" key="1">
    <source>
        <dbReference type="ARBA" id="ARBA00004613"/>
    </source>
</evidence>
<dbReference type="InterPro" id="IPR009030">
    <property type="entry name" value="Growth_fac_rcpt_cys_sf"/>
</dbReference>
<evidence type="ECO:0000256" key="3">
    <source>
        <dbReference type="ARBA" id="ARBA00022729"/>
    </source>
</evidence>
<gene>
    <name evidence="6" type="ORF">MNOR_LOCUS19106</name>
</gene>
<evidence type="ECO:0000256" key="4">
    <source>
        <dbReference type="ARBA" id="ARBA00023157"/>
    </source>
</evidence>
<comment type="subcellular location">
    <subcellularLocation>
        <location evidence="1">Secreted</location>
    </subcellularLocation>
</comment>
<feature type="non-terminal residue" evidence="6">
    <location>
        <position position="161"/>
    </location>
</feature>
<protein>
    <recommendedName>
        <fullName evidence="5">IGFBP N-terminal domain-containing protein</fullName>
    </recommendedName>
</protein>
<dbReference type="InterPro" id="IPR011390">
    <property type="entry name" value="IGFBP_rP_mac25"/>
</dbReference>
<keyword evidence="3" id="KW-0732">Signal</keyword>
<dbReference type="Proteomes" id="UP001497623">
    <property type="component" value="Unassembled WGS sequence"/>
</dbReference>
<accession>A0AAV2R3C0</accession>
<evidence type="ECO:0000313" key="6">
    <source>
        <dbReference type="EMBL" id="CAL4109414.1"/>
    </source>
</evidence>